<dbReference type="RefSeq" id="WP_207977800.1">
    <property type="nucleotide sequence ID" value="NZ_JAGDEL010000006.1"/>
</dbReference>
<organism evidence="2 3">
    <name type="scientific">Metabacillus bambusae</name>
    <dbReference type="NCBI Taxonomy" id="2795218"/>
    <lineage>
        <taxon>Bacteria</taxon>
        <taxon>Bacillati</taxon>
        <taxon>Bacillota</taxon>
        <taxon>Bacilli</taxon>
        <taxon>Bacillales</taxon>
        <taxon>Bacillaceae</taxon>
        <taxon>Metabacillus</taxon>
    </lineage>
</organism>
<proteinExistence type="predicted"/>
<dbReference type="EMBL" id="JAGDEL010000006">
    <property type="protein sequence ID" value="MBO1512112.1"/>
    <property type="molecule type" value="Genomic_DNA"/>
</dbReference>
<feature type="domain" description="NADP-dependent oxidoreductase" evidence="1">
    <location>
        <begin position="15"/>
        <end position="314"/>
    </location>
</feature>
<protein>
    <submittedName>
        <fullName evidence="2">Aldo/keto reductase</fullName>
    </submittedName>
</protein>
<dbReference type="Proteomes" id="UP000663981">
    <property type="component" value="Unassembled WGS sequence"/>
</dbReference>
<dbReference type="Gene3D" id="3.20.20.100">
    <property type="entry name" value="NADP-dependent oxidoreductase domain"/>
    <property type="match status" value="1"/>
</dbReference>
<dbReference type="PANTHER" id="PTHR43312:SF1">
    <property type="entry name" value="NADP-DEPENDENT OXIDOREDUCTASE DOMAIN-CONTAINING PROTEIN"/>
    <property type="match status" value="1"/>
</dbReference>
<name>A0ABS3N1J2_9BACI</name>
<dbReference type="InterPro" id="IPR036812">
    <property type="entry name" value="NAD(P)_OxRdtase_dom_sf"/>
</dbReference>
<reference evidence="2 3" key="1">
    <citation type="submission" date="2021-03" db="EMBL/GenBank/DDBJ databases">
        <title>Whole genome sequence of Metabacillus bambusae BG109.</title>
        <authorList>
            <person name="Jeong J.W."/>
        </authorList>
    </citation>
    <scope>NUCLEOTIDE SEQUENCE [LARGE SCALE GENOMIC DNA]</scope>
    <source>
        <strain evidence="2 3">BG109</strain>
    </source>
</reference>
<evidence type="ECO:0000313" key="2">
    <source>
        <dbReference type="EMBL" id="MBO1512112.1"/>
    </source>
</evidence>
<sequence>MNYRTLGKTGLEISEIGYGAWGIGKTSWIGADDRESLKSLHKSVDLGLNFIDTALGYGEGHSERLINELLKERSETIYVATKIPPKNRQWPAREAVPVEETFPADHIIKCTEQSLRNLGVESIDLQQFHVWSDEWVQQGDWLEAIEKLKKDGKIKHFGISINDYQPENAIKLIETGLVESVQVIYNIFEQTPEDALLPACLENNVGVIVRVALDEGGLTGQITPNTTFDEGDFRNNYFKGDRKQKLVNRIEKIKTDVNISSDQMAETALRFVLSHPAVSTVIPGMRSLRNVERNCQVGDGKGLPQEMVQKLKAHRWARNFYLA</sequence>
<dbReference type="InterPro" id="IPR023210">
    <property type="entry name" value="NADP_OxRdtase_dom"/>
</dbReference>
<accession>A0ABS3N1J2</accession>
<gene>
    <name evidence="2" type="ORF">I7822_10595</name>
</gene>
<dbReference type="SUPFAM" id="SSF51430">
    <property type="entry name" value="NAD(P)-linked oxidoreductase"/>
    <property type="match status" value="1"/>
</dbReference>
<evidence type="ECO:0000313" key="3">
    <source>
        <dbReference type="Proteomes" id="UP000663981"/>
    </source>
</evidence>
<evidence type="ECO:0000259" key="1">
    <source>
        <dbReference type="Pfam" id="PF00248"/>
    </source>
</evidence>
<dbReference type="Pfam" id="PF00248">
    <property type="entry name" value="Aldo_ket_red"/>
    <property type="match status" value="1"/>
</dbReference>
<dbReference type="InterPro" id="IPR053135">
    <property type="entry name" value="AKR2_Oxidoreductase"/>
</dbReference>
<dbReference type="CDD" id="cd19086">
    <property type="entry name" value="AKR_AKR11C1"/>
    <property type="match status" value="1"/>
</dbReference>
<comment type="caution">
    <text evidence="2">The sequence shown here is derived from an EMBL/GenBank/DDBJ whole genome shotgun (WGS) entry which is preliminary data.</text>
</comment>
<keyword evidence="3" id="KW-1185">Reference proteome</keyword>
<dbReference type="PANTHER" id="PTHR43312">
    <property type="entry name" value="D-THREO-ALDOSE 1-DEHYDROGENASE"/>
    <property type="match status" value="1"/>
</dbReference>